<sequence>MDHGLPTNRLTVSSPAIIPLMLVRKLLSANLDCGVQETPTTDVLSVRHCQSKANLTLSGQAPRTSSSLFLPLH</sequence>
<accession>A0ABD0L248</accession>
<gene>
    <name evidence="1" type="ORF">BaRGS_00015658</name>
</gene>
<evidence type="ECO:0000313" key="1">
    <source>
        <dbReference type="EMBL" id="KAK7493137.1"/>
    </source>
</evidence>
<dbReference type="AlphaFoldDB" id="A0ABD0L248"/>
<organism evidence="1 2">
    <name type="scientific">Batillaria attramentaria</name>
    <dbReference type="NCBI Taxonomy" id="370345"/>
    <lineage>
        <taxon>Eukaryota</taxon>
        <taxon>Metazoa</taxon>
        <taxon>Spiralia</taxon>
        <taxon>Lophotrochozoa</taxon>
        <taxon>Mollusca</taxon>
        <taxon>Gastropoda</taxon>
        <taxon>Caenogastropoda</taxon>
        <taxon>Sorbeoconcha</taxon>
        <taxon>Cerithioidea</taxon>
        <taxon>Batillariidae</taxon>
        <taxon>Batillaria</taxon>
    </lineage>
</organism>
<evidence type="ECO:0000313" key="2">
    <source>
        <dbReference type="Proteomes" id="UP001519460"/>
    </source>
</evidence>
<name>A0ABD0L248_9CAEN</name>
<protein>
    <submittedName>
        <fullName evidence="1">Uncharacterized protein</fullName>
    </submittedName>
</protein>
<reference evidence="1 2" key="1">
    <citation type="journal article" date="2023" name="Sci. Data">
        <title>Genome assembly of the Korean intertidal mud-creeper Batillaria attramentaria.</title>
        <authorList>
            <person name="Patra A.K."/>
            <person name="Ho P.T."/>
            <person name="Jun S."/>
            <person name="Lee S.J."/>
            <person name="Kim Y."/>
            <person name="Won Y.J."/>
        </authorList>
    </citation>
    <scope>NUCLEOTIDE SEQUENCE [LARGE SCALE GENOMIC DNA]</scope>
    <source>
        <strain evidence="1">Wonlab-2016</strain>
    </source>
</reference>
<comment type="caution">
    <text evidence="1">The sequence shown here is derived from an EMBL/GenBank/DDBJ whole genome shotgun (WGS) entry which is preliminary data.</text>
</comment>
<dbReference type="EMBL" id="JACVVK020000096">
    <property type="protein sequence ID" value="KAK7493137.1"/>
    <property type="molecule type" value="Genomic_DNA"/>
</dbReference>
<proteinExistence type="predicted"/>
<keyword evidence="2" id="KW-1185">Reference proteome</keyword>
<dbReference type="Proteomes" id="UP001519460">
    <property type="component" value="Unassembled WGS sequence"/>
</dbReference>